<reference evidence="2 3" key="1">
    <citation type="submission" date="2019-05" db="EMBL/GenBank/DDBJ databases">
        <title>Emergence of the Ug99 lineage of the wheat stem rust pathogen through somatic hybridization.</title>
        <authorList>
            <person name="Li F."/>
            <person name="Upadhyaya N.M."/>
            <person name="Sperschneider J."/>
            <person name="Matny O."/>
            <person name="Nguyen-Phuc H."/>
            <person name="Mago R."/>
            <person name="Raley C."/>
            <person name="Miller M.E."/>
            <person name="Silverstein K.A.T."/>
            <person name="Henningsen E."/>
            <person name="Hirsch C.D."/>
            <person name="Visser B."/>
            <person name="Pretorius Z.A."/>
            <person name="Steffenson B.J."/>
            <person name="Schwessinger B."/>
            <person name="Dodds P.N."/>
            <person name="Figueroa M."/>
        </authorList>
    </citation>
    <scope>NUCLEOTIDE SEQUENCE [LARGE SCALE GENOMIC DNA]</scope>
    <source>
        <strain evidence="2 3">Ug99</strain>
    </source>
</reference>
<protein>
    <submittedName>
        <fullName evidence="2">Uncharacterized protein</fullName>
    </submittedName>
</protein>
<sequence>MAEETYILFLNMFCGSGHSSGPHPSNNPDPVADPIPSASGSKGKCTKKAKLETSLNPTTESGENLSRPVSMTWGPTFLDKI</sequence>
<organism evidence="2 3">
    <name type="scientific">Puccinia graminis f. sp. tritici</name>
    <dbReference type="NCBI Taxonomy" id="56615"/>
    <lineage>
        <taxon>Eukaryota</taxon>
        <taxon>Fungi</taxon>
        <taxon>Dikarya</taxon>
        <taxon>Basidiomycota</taxon>
        <taxon>Pucciniomycotina</taxon>
        <taxon>Pucciniomycetes</taxon>
        <taxon>Pucciniales</taxon>
        <taxon>Pucciniaceae</taxon>
        <taxon>Puccinia</taxon>
    </lineage>
</organism>
<proteinExistence type="predicted"/>
<name>A0A5B0P6A8_PUCGR</name>
<feature type="compositionally biased region" description="Polar residues" evidence="1">
    <location>
        <begin position="53"/>
        <end position="69"/>
    </location>
</feature>
<evidence type="ECO:0000313" key="3">
    <source>
        <dbReference type="Proteomes" id="UP000325313"/>
    </source>
</evidence>
<evidence type="ECO:0000256" key="1">
    <source>
        <dbReference type="SAM" id="MobiDB-lite"/>
    </source>
</evidence>
<accession>A0A5B0P6A8</accession>
<comment type="caution">
    <text evidence="2">The sequence shown here is derived from an EMBL/GenBank/DDBJ whole genome shotgun (WGS) entry which is preliminary data.</text>
</comment>
<feature type="region of interest" description="Disordered" evidence="1">
    <location>
        <begin position="18"/>
        <end position="70"/>
    </location>
</feature>
<dbReference type="AlphaFoldDB" id="A0A5B0P6A8"/>
<evidence type="ECO:0000313" key="2">
    <source>
        <dbReference type="EMBL" id="KAA1097117.1"/>
    </source>
</evidence>
<dbReference type="Proteomes" id="UP000325313">
    <property type="component" value="Unassembled WGS sequence"/>
</dbReference>
<gene>
    <name evidence="2" type="ORF">PGTUg99_005805</name>
</gene>
<dbReference type="EMBL" id="VDEP01000352">
    <property type="protein sequence ID" value="KAA1097117.1"/>
    <property type="molecule type" value="Genomic_DNA"/>
</dbReference>